<reference evidence="1" key="1">
    <citation type="journal article" date="2020" name="mSystems">
        <title>Genome- and Community-Level Interaction Insights into Carbon Utilization and Element Cycling Functions of Hydrothermarchaeota in Hydrothermal Sediment.</title>
        <authorList>
            <person name="Zhou Z."/>
            <person name="Liu Y."/>
            <person name="Xu W."/>
            <person name="Pan J."/>
            <person name="Luo Z.H."/>
            <person name="Li M."/>
        </authorList>
    </citation>
    <scope>NUCLEOTIDE SEQUENCE [LARGE SCALE GENOMIC DNA]</scope>
    <source>
        <strain evidence="1">SpSt-751</strain>
    </source>
</reference>
<gene>
    <name evidence="1" type="ORF">ENV35_00055</name>
</gene>
<dbReference type="AlphaFoldDB" id="A0A7C3WUH1"/>
<dbReference type="EMBL" id="DTGA01000001">
    <property type="protein sequence ID" value="HGB30251.1"/>
    <property type="molecule type" value="Genomic_DNA"/>
</dbReference>
<name>A0A7C3WUH1_9BACT</name>
<comment type="caution">
    <text evidence="1">The sequence shown here is derived from an EMBL/GenBank/DDBJ whole genome shotgun (WGS) entry which is preliminary data.</text>
</comment>
<accession>A0A7C3WUH1</accession>
<organism evidence="1">
    <name type="scientific">Dictyoglomus turgidum</name>
    <dbReference type="NCBI Taxonomy" id="513050"/>
    <lineage>
        <taxon>Bacteria</taxon>
        <taxon>Pseudomonadati</taxon>
        <taxon>Dictyoglomota</taxon>
        <taxon>Dictyoglomia</taxon>
        <taxon>Dictyoglomales</taxon>
        <taxon>Dictyoglomaceae</taxon>
        <taxon>Dictyoglomus</taxon>
    </lineage>
</organism>
<evidence type="ECO:0000313" key="1">
    <source>
        <dbReference type="EMBL" id="HGB30251.1"/>
    </source>
</evidence>
<protein>
    <submittedName>
        <fullName evidence="1">Uncharacterized protein</fullName>
    </submittedName>
</protein>
<proteinExistence type="predicted"/>
<sequence>MPYPWSPGDKLYAADLNAAVRQAYKNFQAAENLIVNDAVVINPDGKIQKARADFNDWRIDNFIGFNVAPTASGIMTVSGVQISGIRGGFSGLIPGADYYLSNTPGAISTSPGTYRKKVGIAVSSTELLILSQKSVFNPTTDYSSNTVYQAKHDGIVVAYVYGTPDGSSIAPSLSVYGYTDANPNPTTRVAANAQAYPQAIPSGSSVAVSITFPVKKGDYWKVSMSYSRLSVETSIRFYELV</sequence>